<evidence type="ECO:0000256" key="4">
    <source>
        <dbReference type="ARBA" id="ARBA00035245"/>
    </source>
</evidence>
<sequence>MRNNPKIIKIVVNMGIGNLARDKDSLNKASQELAQITGQKPAVRNARISVAGFNLRKGMPVGLMITMRGKKAYNFLTKVAKIVLPRLRDFKGVRKIGFDASGNYTLGIADYSVFPEVDVAKSDKQKGLEITIVNDAGNPEKAKALLESLGVPFEK</sequence>
<evidence type="ECO:0000256" key="2">
    <source>
        <dbReference type="ARBA" id="ARBA00022980"/>
    </source>
</evidence>
<reference evidence="9 10" key="1">
    <citation type="journal article" date="2016" name="Nat. Commun.">
        <title>Thousands of microbial genomes shed light on interconnected biogeochemical processes in an aquifer system.</title>
        <authorList>
            <person name="Anantharaman K."/>
            <person name="Brown C.T."/>
            <person name="Hug L.A."/>
            <person name="Sharon I."/>
            <person name="Castelle C.J."/>
            <person name="Probst A.J."/>
            <person name="Thomas B.C."/>
            <person name="Singh A."/>
            <person name="Wilkins M.J."/>
            <person name="Karaoz U."/>
            <person name="Brodie E.L."/>
            <person name="Williams K.H."/>
            <person name="Hubbard S.S."/>
            <person name="Banfield J.F."/>
        </authorList>
    </citation>
    <scope>NUCLEOTIDE SEQUENCE [LARGE SCALE GENOMIC DNA]</scope>
</reference>
<evidence type="ECO:0000259" key="8">
    <source>
        <dbReference type="Pfam" id="PF00673"/>
    </source>
</evidence>
<keyword evidence="3 6" id="KW-0687">Ribonucleoprotein</keyword>
<name>A0A1F7YCE8_9BACT</name>
<keyword evidence="2 6" id="KW-0689">Ribosomal protein</keyword>
<dbReference type="PIRSF" id="PIRSF002161">
    <property type="entry name" value="Ribosomal_L5"/>
    <property type="match status" value="1"/>
</dbReference>
<evidence type="ECO:0000313" key="9">
    <source>
        <dbReference type="EMBL" id="OGM24195.1"/>
    </source>
</evidence>
<evidence type="ECO:0000256" key="6">
    <source>
        <dbReference type="RuleBase" id="RU003930"/>
    </source>
</evidence>
<comment type="caution">
    <text evidence="9">The sequence shown here is derived from an EMBL/GenBank/DDBJ whole genome shotgun (WGS) entry which is preliminary data.</text>
</comment>
<dbReference type="FunFam" id="3.30.1440.10:FF:000001">
    <property type="entry name" value="50S ribosomal protein L5"/>
    <property type="match status" value="1"/>
</dbReference>
<evidence type="ECO:0000256" key="1">
    <source>
        <dbReference type="ARBA" id="ARBA00008553"/>
    </source>
</evidence>
<dbReference type="GO" id="GO:0006412">
    <property type="term" value="P:translation"/>
    <property type="evidence" value="ECO:0007669"/>
    <property type="project" value="InterPro"/>
</dbReference>
<evidence type="ECO:0000313" key="10">
    <source>
        <dbReference type="Proteomes" id="UP000178851"/>
    </source>
</evidence>
<dbReference type="EMBL" id="MGGI01000033">
    <property type="protein sequence ID" value="OGM24195.1"/>
    <property type="molecule type" value="Genomic_DNA"/>
</dbReference>
<dbReference type="InterPro" id="IPR022803">
    <property type="entry name" value="Ribosomal_uL5_dom_sf"/>
</dbReference>
<organism evidence="9 10">
    <name type="scientific">Candidatus Woesebacteria bacterium RIFCSPHIGHO2_01_FULL_39_28</name>
    <dbReference type="NCBI Taxonomy" id="1802496"/>
    <lineage>
        <taxon>Bacteria</taxon>
        <taxon>Candidatus Woeseibacteriota</taxon>
    </lineage>
</organism>
<dbReference type="Pfam" id="PF00281">
    <property type="entry name" value="Ribosomal_L5"/>
    <property type="match status" value="1"/>
</dbReference>
<dbReference type="GO" id="GO:0005840">
    <property type="term" value="C:ribosome"/>
    <property type="evidence" value="ECO:0007669"/>
    <property type="project" value="UniProtKB-KW"/>
</dbReference>
<dbReference type="AlphaFoldDB" id="A0A1F7YCE8"/>
<protein>
    <recommendedName>
        <fullName evidence="4">Large ribosomal subunit protein uL5</fullName>
    </recommendedName>
    <alternativeName>
        <fullName evidence="5">50S ribosomal protein L5</fullName>
    </alternativeName>
</protein>
<evidence type="ECO:0000256" key="5">
    <source>
        <dbReference type="ARBA" id="ARBA00035461"/>
    </source>
</evidence>
<feature type="domain" description="Large ribosomal subunit protein uL5 N-terminal" evidence="7">
    <location>
        <begin position="4"/>
        <end position="56"/>
    </location>
</feature>
<dbReference type="PANTHER" id="PTHR11994">
    <property type="entry name" value="60S RIBOSOMAL PROTEIN L11-RELATED"/>
    <property type="match status" value="1"/>
</dbReference>
<evidence type="ECO:0000256" key="3">
    <source>
        <dbReference type="ARBA" id="ARBA00023274"/>
    </source>
</evidence>
<dbReference type="NCBIfam" id="NF000585">
    <property type="entry name" value="PRK00010.1"/>
    <property type="match status" value="1"/>
</dbReference>
<dbReference type="GO" id="GO:0003735">
    <property type="term" value="F:structural constituent of ribosome"/>
    <property type="evidence" value="ECO:0007669"/>
    <property type="project" value="InterPro"/>
</dbReference>
<gene>
    <name evidence="9" type="ORF">A2627_04870</name>
</gene>
<accession>A0A1F7YCE8</accession>
<dbReference type="InterPro" id="IPR020930">
    <property type="entry name" value="Ribosomal_uL5_bac-type"/>
</dbReference>
<dbReference type="GO" id="GO:1990904">
    <property type="term" value="C:ribonucleoprotein complex"/>
    <property type="evidence" value="ECO:0007669"/>
    <property type="project" value="UniProtKB-KW"/>
</dbReference>
<evidence type="ECO:0000259" key="7">
    <source>
        <dbReference type="Pfam" id="PF00281"/>
    </source>
</evidence>
<proteinExistence type="inferred from homology"/>
<dbReference type="Proteomes" id="UP000178851">
    <property type="component" value="Unassembled WGS sequence"/>
</dbReference>
<dbReference type="Pfam" id="PF00673">
    <property type="entry name" value="Ribosomal_L5_C"/>
    <property type="match status" value="1"/>
</dbReference>
<comment type="similarity">
    <text evidence="1 6">Belongs to the universal ribosomal protein uL5 family.</text>
</comment>
<dbReference type="SUPFAM" id="SSF55282">
    <property type="entry name" value="RL5-like"/>
    <property type="match status" value="1"/>
</dbReference>
<dbReference type="InterPro" id="IPR031310">
    <property type="entry name" value="Ribosomal_uL5_N"/>
</dbReference>
<feature type="domain" description="Large ribosomal subunit protein uL5 C-terminal" evidence="8">
    <location>
        <begin position="60"/>
        <end position="153"/>
    </location>
</feature>
<dbReference type="InterPro" id="IPR002132">
    <property type="entry name" value="Ribosomal_uL5"/>
</dbReference>
<dbReference type="InterPro" id="IPR031309">
    <property type="entry name" value="Ribosomal_uL5_C"/>
</dbReference>
<dbReference type="Gene3D" id="3.30.1440.10">
    <property type="match status" value="1"/>
</dbReference>